<proteinExistence type="predicted"/>
<feature type="non-terminal residue" evidence="1">
    <location>
        <position position="1"/>
    </location>
</feature>
<protein>
    <submittedName>
        <fullName evidence="1">15652_t:CDS:1</fullName>
    </submittedName>
</protein>
<gene>
    <name evidence="1" type="ORF">GMARGA_LOCUS37194</name>
</gene>
<comment type="caution">
    <text evidence="1">The sequence shown here is derived from an EMBL/GenBank/DDBJ whole genome shotgun (WGS) entry which is preliminary data.</text>
</comment>
<dbReference type="EMBL" id="CAJVQB010076525">
    <property type="protein sequence ID" value="CAG8844613.1"/>
    <property type="molecule type" value="Genomic_DNA"/>
</dbReference>
<keyword evidence="2" id="KW-1185">Reference proteome</keyword>
<sequence>TTSNFNPNSIKPSDENEPLYSSFYFWFLESLGLIHLCHFAGCNINIDPNCDCKPENIAGCNATGFTVGRVECGRNLNCNLLKHRFRVDTNGDFCHLGPCSRECGCPGEHDCICNSGQ</sequence>
<evidence type="ECO:0000313" key="2">
    <source>
        <dbReference type="Proteomes" id="UP000789901"/>
    </source>
</evidence>
<reference evidence="1 2" key="1">
    <citation type="submission" date="2021-06" db="EMBL/GenBank/DDBJ databases">
        <authorList>
            <person name="Kallberg Y."/>
            <person name="Tangrot J."/>
            <person name="Rosling A."/>
        </authorList>
    </citation>
    <scope>NUCLEOTIDE SEQUENCE [LARGE SCALE GENOMIC DNA]</scope>
    <source>
        <strain evidence="1 2">120-4 pot B 10/14</strain>
    </source>
</reference>
<organism evidence="1 2">
    <name type="scientific">Gigaspora margarita</name>
    <dbReference type="NCBI Taxonomy" id="4874"/>
    <lineage>
        <taxon>Eukaryota</taxon>
        <taxon>Fungi</taxon>
        <taxon>Fungi incertae sedis</taxon>
        <taxon>Mucoromycota</taxon>
        <taxon>Glomeromycotina</taxon>
        <taxon>Glomeromycetes</taxon>
        <taxon>Diversisporales</taxon>
        <taxon>Gigasporaceae</taxon>
        <taxon>Gigaspora</taxon>
    </lineage>
</organism>
<name>A0ABN7WZR1_GIGMA</name>
<dbReference type="Proteomes" id="UP000789901">
    <property type="component" value="Unassembled WGS sequence"/>
</dbReference>
<evidence type="ECO:0000313" key="1">
    <source>
        <dbReference type="EMBL" id="CAG8844613.1"/>
    </source>
</evidence>
<accession>A0ABN7WZR1</accession>